<feature type="transmembrane region" description="Helical" evidence="1">
    <location>
        <begin position="12"/>
        <end position="32"/>
    </location>
</feature>
<feature type="transmembrane region" description="Helical" evidence="1">
    <location>
        <begin position="192"/>
        <end position="214"/>
    </location>
</feature>
<keyword evidence="3" id="KW-1185">Reference proteome</keyword>
<keyword evidence="1" id="KW-0812">Transmembrane</keyword>
<evidence type="ECO:0000313" key="2">
    <source>
        <dbReference type="EMBL" id="SFR31327.1"/>
    </source>
</evidence>
<sequence length="481" mass="55505">MNLTLSKAGLIKIRLVIWLLFSVYLVTSFFIIESFDLKVSIVITGVLIQLTLIEFLSNWQKLGRPKLLDWFRLSTFLGLVLNFLFLIFLLDNRDGLLVHNVVIVNSKIALKCLLVILTALISLKLGEYISKELPQLRTRKLNEYRHLLLLKNLNLLYFIIGCFAVAKIYLVINGFIDFDSNPKNLNPFQSLINQITITWTPIFLVFMSIIIFRYEYSDRRFYLVFIVFLVLQVILGFLSGSKESIISPILIVGIPYLISGKKISLKYFLSFLVIVVLIYPINNRFRSLTNQGLELSQPQMVKEAISKTLENNISESFVLGLESYQKRVSMFAILMYSIENEKYWNEYKFMDRYVFLPIAWIVPRIVLPNKPTADIGRRLYEMTTGNDSTSITPTTYGWAYMEGGTIYVLLSFILLGIAIGYFELNLSLSNPLGLMIYALILIRLLKIEFDIYSMITSILQIVLLCLITNKMFFSQKKIKIG</sequence>
<feature type="transmembrane region" description="Helical" evidence="1">
    <location>
        <begin position="147"/>
        <end position="172"/>
    </location>
</feature>
<dbReference type="OrthoDB" id="1254489at2"/>
<evidence type="ECO:0008006" key="4">
    <source>
        <dbReference type="Google" id="ProtNLM"/>
    </source>
</evidence>
<feature type="transmembrane region" description="Helical" evidence="1">
    <location>
        <begin position="70"/>
        <end position="88"/>
    </location>
</feature>
<feature type="transmembrane region" description="Helical" evidence="1">
    <location>
        <begin position="38"/>
        <end position="58"/>
    </location>
</feature>
<dbReference type="RefSeq" id="WP_092979904.1">
    <property type="nucleotide sequence ID" value="NZ_FOYQ01000001.1"/>
</dbReference>
<reference evidence="2 3" key="1">
    <citation type="submission" date="2016-10" db="EMBL/GenBank/DDBJ databases">
        <authorList>
            <person name="de Groot N.N."/>
        </authorList>
    </citation>
    <scope>NUCLEOTIDE SEQUENCE [LARGE SCALE GENOMIC DNA]</scope>
    <source>
        <strain evidence="2 3">DSM 21019</strain>
    </source>
</reference>
<name>A0A1I6FNF3_9FLAO</name>
<evidence type="ECO:0000256" key="1">
    <source>
        <dbReference type="SAM" id="Phobius"/>
    </source>
</evidence>
<feature type="transmembrane region" description="Helical" evidence="1">
    <location>
        <begin position="267"/>
        <end position="285"/>
    </location>
</feature>
<proteinExistence type="predicted"/>
<organism evidence="2 3">
    <name type="scientific">Robiginitalea myxolifaciens</name>
    <dbReference type="NCBI Taxonomy" id="400055"/>
    <lineage>
        <taxon>Bacteria</taxon>
        <taxon>Pseudomonadati</taxon>
        <taxon>Bacteroidota</taxon>
        <taxon>Flavobacteriia</taxon>
        <taxon>Flavobacteriales</taxon>
        <taxon>Flavobacteriaceae</taxon>
        <taxon>Robiginitalea</taxon>
    </lineage>
</organism>
<evidence type="ECO:0000313" key="3">
    <source>
        <dbReference type="Proteomes" id="UP000199534"/>
    </source>
</evidence>
<keyword evidence="1" id="KW-0472">Membrane</keyword>
<dbReference type="AlphaFoldDB" id="A0A1I6FNF3"/>
<accession>A0A1I6FNF3</accession>
<dbReference type="Proteomes" id="UP000199534">
    <property type="component" value="Unassembled WGS sequence"/>
</dbReference>
<dbReference type="EMBL" id="FOYQ01000001">
    <property type="protein sequence ID" value="SFR31327.1"/>
    <property type="molecule type" value="Genomic_DNA"/>
</dbReference>
<feature type="transmembrane region" description="Helical" evidence="1">
    <location>
        <begin position="451"/>
        <end position="473"/>
    </location>
</feature>
<feature type="transmembrane region" description="Helical" evidence="1">
    <location>
        <begin position="221"/>
        <end position="238"/>
    </location>
</feature>
<feature type="transmembrane region" description="Helical" evidence="1">
    <location>
        <begin position="404"/>
        <end position="421"/>
    </location>
</feature>
<keyword evidence="1" id="KW-1133">Transmembrane helix</keyword>
<gene>
    <name evidence="2" type="ORF">SAMN04490243_0154</name>
</gene>
<protein>
    <recommendedName>
        <fullName evidence="4">Oligosaccharide repeat unit polymerase</fullName>
    </recommendedName>
</protein>
<dbReference type="STRING" id="400055.SAMN04490243_0154"/>